<proteinExistence type="predicted"/>
<evidence type="ECO:0000313" key="1">
    <source>
        <dbReference type="EMBL" id="KAF9509679.1"/>
    </source>
</evidence>
<dbReference type="EMBL" id="MU129031">
    <property type="protein sequence ID" value="KAF9509679.1"/>
    <property type="molecule type" value="Genomic_DNA"/>
</dbReference>
<gene>
    <name evidence="1" type="ORF">BS47DRAFT_1396714</name>
</gene>
<evidence type="ECO:0000313" key="2">
    <source>
        <dbReference type="Proteomes" id="UP000886523"/>
    </source>
</evidence>
<sequence>MPNPQFHPATSHLMIIITEIALVRPLETIMTIPQFLPLAASHEYDDYRQDFRGPPIPPPASRYNPPPYYADYGYPLVMPCTHHALILYTCNQYSMMNIY</sequence>
<keyword evidence="2" id="KW-1185">Reference proteome</keyword>
<reference evidence="1" key="1">
    <citation type="journal article" date="2020" name="Nat. Commun.">
        <title>Large-scale genome sequencing of mycorrhizal fungi provides insights into the early evolution of symbiotic traits.</title>
        <authorList>
            <person name="Miyauchi S."/>
            <person name="Kiss E."/>
            <person name="Kuo A."/>
            <person name="Drula E."/>
            <person name="Kohler A."/>
            <person name="Sanchez-Garcia M."/>
            <person name="Morin E."/>
            <person name="Andreopoulos B."/>
            <person name="Barry K.W."/>
            <person name="Bonito G."/>
            <person name="Buee M."/>
            <person name="Carver A."/>
            <person name="Chen C."/>
            <person name="Cichocki N."/>
            <person name="Clum A."/>
            <person name="Culley D."/>
            <person name="Crous P.W."/>
            <person name="Fauchery L."/>
            <person name="Girlanda M."/>
            <person name="Hayes R.D."/>
            <person name="Keri Z."/>
            <person name="LaButti K."/>
            <person name="Lipzen A."/>
            <person name="Lombard V."/>
            <person name="Magnuson J."/>
            <person name="Maillard F."/>
            <person name="Murat C."/>
            <person name="Nolan M."/>
            <person name="Ohm R.A."/>
            <person name="Pangilinan J."/>
            <person name="Pereira M.F."/>
            <person name="Perotto S."/>
            <person name="Peter M."/>
            <person name="Pfister S."/>
            <person name="Riley R."/>
            <person name="Sitrit Y."/>
            <person name="Stielow J.B."/>
            <person name="Szollosi G."/>
            <person name="Zifcakova L."/>
            <person name="Stursova M."/>
            <person name="Spatafora J.W."/>
            <person name="Tedersoo L."/>
            <person name="Vaario L.M."/>
            <person name="Yamada A."/>
            <person name="Yan M."/>
            <person name="Wang P."/>
            <person name="Xu J."/>
            <person name="Bruns T."/>
            <person name="Baldrian P."/>
            <person name="Vilgalys R."/>
            <person name="Dunand C."/>
            <person name="Henrissat B."/>
            <person name="Grigoriev I.V."/>
            <person name="Hibbett D."/>
            <person name="Nagy L.G."/>
            <person name="Martin F.M."/>
        </authorList>
    </citation>
    <scope>NUCLEOTIDE SEQUENCE</scope>
    <source>
        <strain evidence="1">UP504</strain>
    </source>
</reference>
<dbReference type="AlphaFoldDB" id="A0A9P6DSM2"/>
<accession>A0A9P6DSM2</accession>
<name>A0A9P6DSM2_9AGAM</name>
<protein>
    <submittedName>
        <fullName evidence="1">Uncharacterized protein</fullName>
    </submittedName>
</protein>
<organism evidence="1 2">
    <name type="scientific">Hydnum rufescens UP504</name>
    <dbReference type="NCBI Taxonomy" id="1448309"/>
    <lineage>
        <taxon>Eukaryota</taxon>
        <taxon>Fungi</taxon>
        <taxon>Dikarya</taxon>
        <taxon>Basidiomycota</taxon>
        <taxon>Agaricomycotina</taxon>
        <taxon>Agaricomycetes</taxon>
        <taxon>Cantharellales</taxon>
        <taxon>Hydnaceae</taxon>
        <taxon>Hydnum</taxon>
    </lineage>
</organism>
<dbReference type="Proteomes" id="UP000886523">
    <property type="component" value="Unassembled WGS sequence"/>
</dbReference>
<comment type="caution">
    <text evidence="1">The sequence shown here is derived from an EMBL/GenBank/DDBJ whole genome shotgun (WGS) entry which is preliminary data.</text>
</comment>